<dbReference type="GO" id="GO:0016705">
    <property type="term" value="F:oxidoreductase activity, acting on paired donors, with incorporation or reduction of molecular oxygen"/>
    <property type="evidence" value="ECO:0007669"/>
    <property type="project" value="InterPro"/>
</dbReference>
<reference evidence="2" key="1">
    <citation type="submission" date="2016-03" db="EMBL/GenBank/DDBJ databases">
        <authorList>
            <person name="Guldener U."/>
        </authorList>
    </citation>
    <scope>NUCLEOTIDE SEQUENCE [LARGE SCALE GENOMIC DNA]</scope>
    <source>
        <strain evidence="2">04CH-RAC-A.6.1</strain>
    </source>
</reference>
<keyword evidence="2" id="KW-1185">Reference proteome</keyword>
<evidence type="ECO:0000313" key="2">
    <source>
        <dbReference type="Proteomes" id="UP000178912"/>
    </source>
</evidence>
<dbReference type="AlphaFoldDB" id="A0A1E1KQC0"/>
<dbReference type="EMBL" id="FJUX01000039">
    <property type="protein sequence ID" value="CZS99104.1"/>
    <property type="molecule type" value="Genomic_DNA"/>
</dbReference>
<dbReference type="GO" id="GO:0004497">
    <property type="term" value="F:monooxygenase activity"/>
    <property type="evidence" value="ECO:0007669"/>
    <property type="project" value="InterPro"/>
</dbReference>
<accession>A0A1E1KQC0</accession>
<name>A0A1E1KQC0_9HELO</name>
<proteinExistence type="predicted"/>
<evidence type="ECO:0000313" key="1">
    <source>
        <dbReference type="EMBL" id="CZS99104.1"/>
    </source>
</evidence>
<dbReference type="GO" id="GO:0020037">
    <property type="term" value="F:heme binding"/>
    <property type="evidence" value="ECO:0007669"/>
    <property type="project" value="InterPro"/>
</dbReference>
<dbReference type="GO" id="GO:0005506">
    <property type="term" value="F:iron ion binding"/>
    <property type="evidence" value="ECO:0007669"/>
    <property type="project" value="InterPro"/>
</dbReference>
<dbReference type="Pfam" id="PF00067">
    <property type="entry name" value="p450"/>
    <property type="match status" value="1"/>
</dbReference>
<dbReference type="InterPro" id="IPR001128">
    <property type="entry name" value="Cyt_P450"/>
</dbReference>
<sequence length="73" mass="8654">MYFAITRCFMKDYNLICYQLRHPRVLTQLRAEIDANIPYDVKVPSLEQIKLPNLVMVLKETMRLRSSGFGTFR</sequence>
<dbReference type="OrthoDB" id="1470350at2759"/>
<dbReference type="Gene3D" id="1.10.630.10">
    <property type="entry name" value="Cytochrome P450"/>
    <property type="match status" value="1"/>
</dbReference>
<organism evidence="1 2">
    <name type="scientific">Rhynchosporium agropyri</name>
    <dbReference type="NCBI Taxonomy" id="914238"/>
    <lineage>
        <taxon>Eukaryota</taxon>
        <taxon>Fungi</taxon>
        <taxon>Dikarya</taxon>
        <taxon>Ascomycota</taxon>
        <taxon>Pezizomycotina</taxon>
        <taxon>Leotiomycetes</taxon>
        <taxon>Helotiales</taxon>
        <taxon>Ploettnerulaceae</taxon>
        <taxon>Rhynchosporium</taxon>
    </lineage>
</organism>
<dbReference type="Proteomes" id="UP000178912">
    <property type="component" value="Unassembled WGS sequence"/>
</dbReference>
<gene>
    <name evidence="1" type="ORF">RAG0_07576</name>
</gene>
<dbReference type="SUPFAM" id="SSF48264">
    <property type="entry name" value="Cytochrome P450"/>
    <property type="match status" value="1"/>
</dbReference>
<protein>
    <submittedName>
        <fullName evidence="1">Uncharacterized protein</fullName>
    </submittedName>
</protein>
<dbReference type="InterPro" id="IPR036396">
    <property type="entry name" value="Cyt_P450_sf"/>
</dbReference>